<reference evidence="3" key="1">
    <citation type="journal article" date="2014" name="Microbiology">
        <title>A 2,4-dichlorophenoxyacetic acid degradation plasmid pM7012 discloses distribution of an unclassified megaplasmid group across bacterial species.</title>
        <authorList>
            <person name="Sakai Y."/>
            <person name="Ogawa N."/>
            <person name="Shimomura Y."/>
            <person name="Fujii T."/>
        </authorList>
    </citation>
    <scope>NUCLEOTIDE SEQUENCE</scope>
    <source>
        <strain evidence="3">M701</strain>
    </source>
</reference>
<keyword evidence="3" id="KW-0812">Transmembrane</keyword>
<name>V5YNK8_9BURK</name>
<keyword evidence="3" id="KW-0614">Plasmid</keyword>
<evidence type="ECO:0000256" key="1">
    <source>
        <dbReference type="SAM" id="MobiDB-lite"/>
    </source>
</evidence>
<dbReference type="AlphaFoldDB" id="V5YNK8"/>
<reference evidence="3" key="2">
    <citation type="submission" date="2024-06" db="EMBL/GenBank/DDBJ databases">
        <authorList>
            <person name="Sakai Y."/>
            <person name="Fujii T."/>
        </authorList>
    </citation>
    <scope>NUCLEOTIDE SEQUENCE</scope>
    <source>
        <strain evidence="3">M701</strain>
        <plasmid evidence="3">pM7012</plasmid>
    </source>
</reference>
<protein>
    <submittedName>
        <fullName evidence="3">Lipoprotein transmembrane</fullName>
    </submittedName>
</protein>
<dbReference type="EMBL" id="AB853026">
    <property type="protein sequence ID" value="BAO19175.1"/>
    <property type="molecule type" value="Genomic_DNA"/>
</dbReference>
<accession>V5YNK8</accession>
<geneLocation type="plasmid" evidence="3">
    <name>pM7012</name>
</geneLocation>
<keyword evidence="3" id="KW-0472">Membrane</keyword>
<keyword evidence="3" id="KW-0449">Lipoprotein</keyword>
<feature type="region of interest" description="Disordered" evidence="1">
    <location>
        <begin position="34"/>
        <end position="54"/>
    </location>
</feature>
<organism evidence="3">
    <name type="scientific">Burkholderia sp. M701</name>
    <dbReference type="NCBI Taxonomy" id="326454"/>
    <lineage>
        <taxon>Bacteria</taxon>
        <taxon>Pseudomonadati</taxon>
        <taxon>Pseudomonadota</taxon>
        <taxon>Betaproteobacteria</taxon>
        <taxon>Burkholderiales</taxon>
        <taxon>Burkholderiaceae</taxon>
        <taxon>Burkholderia</taxon>
    </lineage>
</organism>
<feature type="chain" id="PRO_5004743127" evidence="2">
    <location>
        <begin position="29"/>
        <end position="295"/>
    </location>
</feature>
<evidence type="ECO:0000313" key="3">
    <source>
        <dbReference type="EMBL" id="BAO19175.1"/>
    </source>
</evidence>
<proteinExistence type="predicted"/>
<evidence type="ECO:0000256" key="2">
    <source>
        <dbReference type="SAM" id="SignalP"/>
    </source>
</evidence>
<sequence>MNKVSQTNFNKIRFISAAALVLFLAACGGGSGGSPDTPPLAKPVTSPVTPPGTPPVVTQQAGDYTFSGTTNMMTGLNGKVAVVTVPDTFLSSSNSGTYFTASSVDLSAQVQQSNYGGAFTTLSNGNSIALVLSKGSTIADIGGVSGVVAVGRWTAGSDSQGGNYTVNQGAPYAVGMPLTVSPGTGTKTCSAIVSTSPSSASGNVSPGKLNSATATLDMATLQVNNFTANVTIGSDTAATITKTGFPVGGVSMGGGVSVITRFMGIDVNNPLIAIGYAGKLATTGDVNGLVVLSCS</sequence>
<keyword evidence="2" id="KW-0732">Signal</keyword>
<feature type="signal peptide" evidence="2">
    <location>
        <begin position="1"/>
        <end position="28"/>
    </location>
</feature>
<dbReference type="PROSITE" id="PS51257">
    <property type="entry name" value="PROKAR_LIPOPROTEIN"/>
    <property type="match status" value="1"/>
</dbReference>
<dbReference type="RefSeq" id="WP_023842716.1">
    <property type="nucleotide sequence ID" value="NC_022995.1"/>
</dbReference>